<protein>
    <submittedName>
        <fullName evidence="3">Uncharacterized protein</fullName>
    </submittedName>
</protein>
<proteinExistence type="predicted"/>
<name>A0A5M8PSW3_9LECA</name>
<reference evidence="3 4" key="1">
    <citation type="submission" date="2019-09" db="EMBL/GenBank/DDBJ databases">
        <title>The hologenome of the rock-dwelling lichen Lasallia pustulata.</title>
        <authorList>
            <person name="Greshake Tzovaras B."/>
            <person name="Segers F."/>
            <person name="Bicker A."/>
            <person name="Dal Grande F."/>
            <person name="Otte J."/>
            <person name="Hankeln T."/>
            <person name="Schmitt I."/>
            <person name="Ebersberger I."/>
        </authorList>
    </citation>
    <scope>NUCLEOTIDE SEQUENCE [LARGE SCALE GENOMIC DNA]</scope>
    <source>
        <strain evidence="3">A1-1</strain>
    </source>
</reference>
<keyword evidence="2" id="KW-1133">Transmembrane helix</keyword>
<sequence length="311" mass="32031">MMPIESETTTAVTATLTTTLQTLTTQATLPGGAPQTNCDGVGTFSCQTGTCYTGLDGFIGCCSVSSCAARTTCYSYDAASPTSCNPDTGGCLSCQQTYPYCVTLTNVLENQYIIYCSTSATTITLSYANLITTGSTARTTPASASPPSSPPSPPPRQPPPHKPPPPSPPPRPLPSPGALTGTILGPLLLVLALVLLLLLFRLHILPRRRLALAGGLSSTPDKHPRGTLGGAMLPGGRWGSLKHATRAADPTTPPRESLAPWSPSSLNPRPAVAELGEEDVAEGERAGMATRRYGVEAGGWGWGGRAGGGDG</sequence>
<evidence type="ECO:0000313" key="3">
    <source>
        <dbReference type="EMBL" id="KAA6412670.1"/>
    </source>
</evidence>
<evidence type="ECO:0000256" key="1">
    <source>
        <dbReference type="SAM" id="MobiDB-lite"/>
    </source>
</evidence>
<dbReference type="OrthoDB" id="5430065at2759"/>
<accession>A0A5M8PSW3</accession>
<organism evidence="3 4">
    <name type="scientific">Lasallia pustulata</name>
    <dbReference type="NCBI Taxonomy" id="136370"/>
    <lineage>
        <taxon>Eukaryota</taxon>
        <taxon>Fungi</taxon>
        <taxon>Dikarya</taxon>
        <taxon>Ascomycota</taxon>
        <taxon>Pezizomycotina</taxon>
        <taxon>Lecanoromycetes</taxon>
        <taxon>OSLEUM clade</taxon>
        <taxon>Umbilicariomycetidae</taxon>
        <taxon>Umbilicariales</taxon>
        <taxon>Umbilicariaceae</taxon>
        <taxon>Lasallia</taxon>
    </lineage>
</organism>
<feature type="compositionally biased region" description="Pro residues" evidence="1">
    <location>
        <begin position="147"/>
        <end position="175"/>
    </location>
</feature>
<dbReference type="EMBL" id="VXIT01000005">
    <property type="protein sequence ID" value="KAA6412670.1"/>
    <property type="molecule type" value="Genomic_DNA"/>
</dbReference>
<keyword evidence="2" id="KW-0812">Transmembrane</keyword>
<feature type="compositionally biased region" description="Low complexity" evidence="1">
    <location>
        <begin position="137"/>
        <end position="146"/>
    </location>
</feature>
<evidence type="ECO:0000256" key="2">
    <source>
        <dbReference type="SAM" id="Phobius"/>
    </source>
</evidence>
<dbReference type="AlphaFoldDB" id="A0A5M8PSW3"/>
<feature type="region of interest" description="Disordered" evidence="1">
    <location>
        <begin position="137"/>
        <end position="177"/>
    </location>
</feature>
<evidence type="ECO:0000313" key="4">
    <source>
        <dbReference type="Proteomes" id="UP000324767"/>
    </source>
</evidence>
<feature type="region of interest" description="Disordered" evidence="1">
    <location>
        <begin position="214"/>
        <end position="287"/>
    </location>
</feature>
<keyword evidence="2" id="KW-0472">Membrane</keyword>
<comment type="caution">
    <text evidence="3">The sequence shown here is derived from an EMBL/GenBank/DDBJ whole genome shotgun (WGS) entry which is preliminary data.</text>
</comment>
<feature type="transmembrane region" description="Helical" evidence="2">
    <location>
        <begin position="178"/>
        <end position="200"/>
    </location>
</feature>
<dbReference type="Proteomes" id="UP000324767">
    <property type="component" value="Unassembled WGS sequence"/>
</dbReference>
<gene>
    <name evidence="3" type="ORF">FRX48_03662</name>
</gene>
<feature type="compositionally biased region" description="Gly residues" evidence="1">
    <location>
        <begin position="227"/>
        <end position="238"/>
    </location>
</feature>